<evidence type="ECO:0000256" key="6">
    <source>
        <dbReference type="RuleBase" id="RU003657"/>
    </source>
</evidence>
<dbReference type="PANTHER" id="PTHR43090">
    <property type="entry name" value="1-(5-PHOSPHORIBOSYL)-5-[(5-PHOSPHORIBOSYLAMINO)METHYLIDENEAMINO] IMIDAZOLE-4-CARBOXAMIDE ISOMERASE"/>
    <property type="match status" value="1"/>
</dbReference>
<comment type="similarity">
    <text evidence="1 6">Belongs to the HisA/HisF family.</text>
</comment>
<dbReference type="InterPro" id="IPR013785">
    <property type="entry name" value="Aldolase_TIM"/>
</dbReference>
<dbReference type="Pfam" id="PF00977">
    <property type="entry name" value="His_biosynth"/>
    <property type="match status" value="1"/>
</dbReference>
<evidence type="ECO:0000256" key="3">
    <source>
        <dbReference type="ARBA" id="ARBA00023102"/>
    </source>
</evidence>
<dbReference type="FunFam" id="3.20.20.70:FF:000110">
    <property type="entry name" value="1-(5-phosphoribosyl)-5-[(5-phosphoribosylamino)methylideneamino] imidazole-4-carboxamide isomerase, chloroplastic"/>
    <property type="match status" value="1"/>
</dbReference>
<dbReference type="GO" id="GO:0003949">
    <property type="term" value="F:1-(5-phosphoribosyl)-5-[(5-phosphoribosylamino)methylideneamino]imidazole-4-carboxamide isomerase activity"/>
    <property type="evidence" value="ECO:0007669"/>
    <property type="project" value="InterPro"/>
</dbReference>
<comment type="pathway">
    <text evidence="5">Amino-acid biosynthesis.</text>
</comment>
<evidence type="ECO:0000313" key="8">
    <source>
        <dbReference type="Proteomes" id="UP000366872"/>
    </source>
</evidence>
<evidence type="ECO:0000256" key="4">
    <source>
        <dbReference type="ARBA" id="ARBA00023235"/>
    </source>
</evidence>
<dbReference type="NCBIfam" id="TIGR02129">
    <property type="entry name" value="hisA_euk"/>
    <property type="match status" value="1"/>
</dbReference>
<dbReference type="PANTHER" id="PTHR43090:SF2">
    <property type="entry name" value="1-(5-PHOSPHORIBOSYL)-5-[(5-PHOSPHORIBOSYLAMINO)METHYLIDENEAMINO] IMIDAZOLE-4-CARBOXAMIDE ISOMERASE"/>
    <property type="match status" value="1"/>
</dbReference>
<organism evidence="7 8">
    <name type="scientific">Pontiella desulfatans</name>
    <dbReference type="NCBI Taxonomy" id="2750659"/>
    <lineage>
        <taxon>Bacteria</taxon>
        <taxon>Pseudomonadati</taxon>
        <taxon>Kiritimatiellota</taxon>
        <taxon>Kiritimatiellia</taxon>
        <taxon>Kiritimatiellales</taxon>
        <taxon>Pontiellaceae</taxon>
        <taxon>Pontiella</taxon>
    </lineage>
</organism>
<reference evidence="7 8" key="1">
    <citation type="submission" date="2019-04" db="EMBL/GenBank/DDBJ databases">
        <authorList>
            <person name="Van Vliet M D."/>
        </authorList>
    </citation>
    <scope>NUCLEOTIDE SEQUENCE [LARGE SCALE GENOMIC DNA]</scope>
    <source>
        <strain evidence="7 8">F1</strain>
    </source>
</reference>
<dbReference type="InterPro" id="IPR011858">
    <property type="entry name" value="His6/HISN3"/>
</dbReference>
<dbReference type="InterPro" id="IPR006062">
    <property type="entry name" value="His_biosynth"/>
</dbReference>
<dbReference type="EMBL" id="CAAHFG010000001">
    <property type="protein sequence ID" value="VGO11568.1"/>
    <property type="molecule type" value="Genomic_DNA"/>
</dbReference>
<name>A0A6C2TVB7_PONDE</name>
<gene>
    <name evidence="7" type="ORF">PDESU_00113</name>
</gene>
<keyword evidence="8" id="KW-1185">Reference proteome</keyword>
<dbReference type="AlphaFoldDB" id="A0A6C2TVB7"/>
<dbReference type="InterPro" id="IPR044524">
    <property type="entry name" value="Isoase_HisA-like"/>
</dbReference>
<dbReference type="Proteomes" id="UP000366872">
    <property type="component" value="Unassembled WGS sequence"/>
</dbReference>
<dbReference type="CDD" id="cd04723">
    <property type="entry name" value="HisA_HisF"/>
    <property type="match status" value="1"/>
</dbReference>
<dbReference type="InterPro" id="IPR011060">
    <property type="entry name" value="RibuloseP-bd_barrel"/>
</dbReference>
<dbReference type="GO" id="GO:0000162">
    <property type="term" value="P:L-tryptophan biosynthetic process"/>
    <property type="evidence" value="ECO:0007669"/>
    <property type="project" value="TreeGrafter"/>
</dbReference>
<accession>A0A6C2TVB7</accession>
<dbReference type="GO" id="GO:0000105">
    <property type="term" value="P:L-histidine biosynthetic process"/>
    <property type="evidence" value="ECO:0007669"/>
    <property type="project" value="UniProtKB-KW"/>
</dbReference>
<evidence type="ECO:0000256" key="5">
    <source>
        <dbReference type="ARBA" id="ARBA00029440"/>
    </source>
</evidence>
<keyword evidence="2 6" id="KW-0028">Amino-acid biosynthesis</keyword>
<keyword evidence="4" id="KW-0413">Isomerase</keyword>
<dbReference type="Gene3D" id="3.20.20.70">
    <property type="entry name" value="Aldolase class I"/>
    <property type="match status" value="1"/>
</dbReference>
<proteinExistence type="inferred from homology"/>
<dbReference type="SUPFAM" id="SSF51366">
    <property type="entry name" value="Ribulose-phoshate binding barrel"/>
    <property type="match status" value="1"/>
</dbReference>
<evidence type="ECO:0000256" key="2">
    <source>
        <dbReference type="ARBA" id="ARBA00022605"/>
    </source>
</evidence>
<evidence type="ECO:0000313" key="7">
    <source>
        <dbReference type="EMBL" id="VGO11568.1"/>
    </source>
</evidence>
<sequence length="287" mass="31824">MPKLKTKPATICHFVYLLYFVVNNSRPIGVHSWLYFMKFRPCIDLHNGKVKQIVGGSLADGAEPETNFVSEKPPAWYARLYKQDWLTGGHVIKLGTGNDDAAREALAAWPNGLQVGGGITAENAFEWLDAGAAQVIVTSYLFQNGQLDETRLNKLVAETGRDRLVLDLSCRKKDGQYHVVTDRWQTFTETIVDERSLRQLSDCCCEFLVHGVDVEGKQQGMDEELIALLAEHAPIPCVYAGGVRNFDDMEKLAQAGRGKIDVTIGSALDIFGGTMPLRDVVEFCKSN</sequence>
<protein>
    <submittedName>
        <fullName evidence="7">Uncharacterized protein</fullName>
    </submittedName>
</protein>
<dbReference type="GO" id="GO:0005737">
    <property type="term" value="C:cytoplasm"/>
    <property type="evidence" value="ECO:0007669"/>
    <property type="project" value="TreeGrafter"/>
</dbReference>
<keyword evidence="3 6" id="KW-0368">Histidine biosynthesis</keyword>
<evidence type="ECO:0000256" key="1">
    <source>
        <dbReference type="ARBA" id="ARBA00009667"/>
    </source>
</evidence>